<dbReference type="Gene3D" id="2.60.40.200">
    <property type="entry name" value="Superoxide dismutase, copper/zinc binding domain"/>
    <property type="match status" value="1"/>
</dbReference>
<name>A0A7G5C0S2_9BACL</name>
<accession>A0A7G5C0S2</accession>
<dbReference type="GO" id="GO:0005507">
    <property type="term" value="F:copper ion binding"/>
    <property type="evidence" value="ECO:0007669"/>
    <property type="project" value="InterPro"/>
</dbReference>
<dbReference type="GO" id="GO:0006801">
    <property type="term" value="P:superoxide metabolic process"/>
    <property type="evidence" value="ECO:0007669"/>
    <property type="project" value="InterPro"/>
</dbReference>
<dbReference type="Proteomes" id="UP000515679">
    <property type="component" value="Chromosome"/>
</dbReference>
<dbReference type="CDD" id="cd00305">
    <property type="entry name" value="Cu-Zn_Superoxide_Dismutase"/>
    <property type="match status" value="1"/>
</dbReference>
<sequence length="241" mass="25735">MKKNYKVAAAAFLCGSLFFSGISMAAQSDLISVSFDKLRFIVQGTDHSSTNGQFDNQGKLVPESIVYKGTTYVPLRLAGQLVGQPIYWDGATKSIYLGETVIPLVNAKGETVGNAKLSQGDKGVRLQIEASGLTAGKHGIHIHEKNFENNDFKTAGGHYNPHAKKHGHDNPEGHHMGDIPNLTAGADGKASAVIELEGFSILKDGADSIWGKSIMIHATEDDYKTDPSGNSGDRIVGGNIR</sequence>
<dbReference type="InterPro" id="IPR001424">
    <property type="entry name" value="SOD_Cu_Zn_dom"/>
</dbReference>
<dbReference type="RefSeq" id="WP_182299032.1">
    <property type="nucleotide sequence ID" value="NZ_CP041969.1"/>
</dbReference>
<dbReference type="Pfam" id="PF00080">
    <property type="entry name" value="Sod_Cu"/>
    <property type="match status" value="1"/>
</dbReference>
<reference evidence="4 5" key="1">
    <citation type="submission" date="2019-07" db="EMBL/GenBank/DDBJ databases">
        <authorList>
            <person name="Kim J.K."/>
            <person name="Cheong H.-M."/>
            <person name="Choi Y."/>
            <person name="Hwang K.J."/>
            <person name="Lee S."/>
            <person name="Choi C."/>
        </authorList>
    </citation>
    <scope>NUCLEOTIDE SEQUENCE [LARGE SCALE GENOMIC DNA]</scope>
    <source>
        <strain evidence="4 5">KS 22</strain>
    </source>
</reference>
<keyword evidence="2" id="KW-0732">Signal</keyword>
<feature type="signal peptide" evidence="2">
    <location>
        <begin position="1"/>
        <end position="25"/>
    </location>
</feature>
<dbReference type="KEGG" id="cchl:FPL14_17630"/>
<dbReference type="AlphaFoldDB" id="A0A7G5C0S2"/>
<keyword evidence="5" id="KW-1185">Reference proteome</keyword>
<dbReference type="InterPro" id="IPR036423">
    <property type="entry name" value="SOD-like_Cu/Zn_dom_sf"/>
</dbReference>
<gene>
    <name evidence="4" type="ORF">FPL14_17630</name>
</gene>
<feature type="chain" id="PRO_5029007332" evidence="2">
    <location>
        <begin position="26"/>
        <end position="241"/>
    </location>
</feature>
<dbReference type="SUPFAM" id="SSF49329">
    <property type="entry name" value="Cu,Zn superoxide dismutase-like"/>
    <property type="match status" value="1"/>
</dbReference>
<comment type="similarity">
    <text evidence="1">Belongs to the Cu-Zn superoxide dismutase family.</text>
</comment>
<evidence type="ECO:0000256" key="2">
    <source>
        <dbReference type="SAM" id="SignalP"/>
    </source>
</evidence>
<dbReference type="PANTHER" id="PTHR10003">
    <property type="entry name" value="SUPEROXIDE DISMUTASE CU-ZN -RELATED"/>
    <property type="match status" value="1"/>
</dbReference>
<protein>
    <submittedName>
        <fullName evidence="4">Superoxide dismutase</fullName>
    </submittedName>
</protein>
<dbReference type="EMBL" id="CP041969">
    <property type="protein sequence ID" value="QMV42806.1"/>
    <property type="molecule type" value="Genomic_DNA"/>
</dbReference>
<proteinExistence type="inferred from homology"/>
<evidence type="ECO:0000256" key="1">
    <source>
        <dbReference type="ARBA" id="ARBA00010457"/>
    </source>
</evidence>
<organism evidence="4 5">
    <name type="scientific">Cohnella cholangitidis</name>
    <dbReference type="NCBI Taxonomy" id="2598458"/>
    <lineage>
        <taxon>Bacteria</taxon>
        <taxon>Bacillati</taxon>
        <taxon>Bacillota</taxon>
        <taxon>Bacilli</taxon>
        <taxon>Bacillales</taxon>
        <taxon>Paenibacillaceae</taxon>
        <taxon>Cohnella</taxon>
    </lineage>
</organism>
<evidence type="ECO:0000259" key="3">
    <source>
        <dbReference type="Pfam" id="PF00080"/>
    </source>
</evidence>
<dbReference type="InterPro" id="IPR024134">
    <property type="entry name" value="SOD_Cu/Zn_/chaperone"/>
</dbReference>
<feature type="domain" description="Superoxide dismutase copper/zinc binding" evidence="3">
    <location>
        <begin position="113"/>
        <end position="240"/>
    </location>
</feature>
<evidence type="ECO:0000313" key="4">
    <source>
        <dbReference type="EMBL" id="QMV42806.1"/>
    </source>
</evidence>
<evidence type="ECO:0000313" key="5">
    <source>
        <dbReference type="Proteomes" id="UP000515679"/>
    </source>
</evidence>